<keyword evidence="2" id="KW-1185">Reference proteome</keyword>
<name>A0A4R8RM25_COLTR</name>
<reference evidence="1 2" key="1">
    <citation type="submission" date="2018-12" db="EMBL/GenBank/DDBJ databases">
        <title>Genome sequence and assembly of Colletotrichum trifolii.</title>
        <authorList>
            <person name="Gan P."/>
            <person name="Shirasu K."/>
        </authorList>
    </citation>
    <scope>NUCLEOTIDE SEQUENCE [LARGE SCALE GENOMIC DNA]</scope>
    <source>
        <strain evidence="1 2">543-2</strain>
    </source>
</reference>
<dbReference type="AlphaFoldDB" id="A0A4R8RM25"/>
<evidence type="ECO:0000313" key="2">
    <source>
        <dbReference type="Proteomes" id="UP000295703"/>
    </source>
</evidence>
<dbReference type="EMBL" id="RYZW01000013">
    <property type="protein sequence ID" value="TDZ68108.1"/>
    <property type="molecule type" value="Genomic_DNA"/>
</dbReference>
<evidence type="ECO:0000313" key="1">
    <source>
        <dbReference type="EMBL" id="TDZ68108.1"/>
    </source>
</evidence>
<gene>
    <name evidence="1" type="ORF">CTRI78_v002395</name>
</gene>
<protein>
    <submittedName>
        <fullName evidence="1">Uncharacterized protein</fullName>
    </submittedName>
</protein>
<accession>A0A4R8RM25</accession>
<proteinExistence type="predicted"/>
<sequence>MMSQTVAPRNSPAIVRTKLRREVVYRSTAPIDSTRGVADWPSVRPHPSFRAASLDFRHSTRESRSFLGSVAKCFSTLKPSSTVLGPPLPFRRVVAEAYPMR</sequence>
<comment type="caution">
    <text evidence="1">The sequence shown here is derived from an EMBL/GenBank/DDBJ whole genome shotgun (WGS) entry which is preliminary data.</text>
</comment>
<organism evidence="1 2">
    <name type="scientific">Colletotrichum trifolii</name>
    <dbReference type="NCBI Taxonomy" id="5466"/>
    <lineage>
        <taxon>Eukaryota</taxon>
        <taxon>Fungi</taxon>
        <taxon>Dikarya</taxon>
        <taxon>Ascomycota</taxon>
        <taxon>Pezizomycotina</taxon>
        <taxon>Sordariomycetes</taxon>
        <taxon>Hypocreomycetidae</taxon>
        <taxon>Glomerellales</taxon>
        <taxon>Glomerellaceae</taxon>
        <taxon>Colletotrichum</taxon>
        <taxon>Colletotrichum orbiculare species complex</taxon>
    </lineage>
</organism>
<dbReference type="Proteomes" id="UP000295703">
    <property type="component" value="Unassembled WGS sequence"/>
</dbReference>